<keyword evidence="4" id="KW-0539">Nucleus</keyword>
<evidence type="ECO:0000256" key="3">
    <source>
        <dbReference type="ARBA" id="ARBA00023163"/>
    </source>
</evidence>
<dbReference type="InterPro" id="IPR001138">
    <property type="entry name" value="Zn2Cys6_DnaBD"/>
</dbReference>
<dbReference type="CDD" id="cd12148">
    <property type="entry name" value="fungal_TF_MHR"/>
    <property type="match status" value="1"/>
</dbReference>
<dbReference type="InterPro" id="IPR050797">
    <property type="entry name" value="Carb_Metab_Trans_Reg"/>
</dbReference>
<evidence type="ECO:0000259" key="6">
    <source>
        <dbReference type="PROSITE" id="PS50048"/>
    </source>
</evidence>
<feature type="domain" description="Zn(2)-C6 fungal-type" evidence="6">
    <location>
        <begin position="21"/>
        <end position="50"/>
    </location>
</feature>
<dbReference type="GO" id="GO:0008270">
    <property type="term" value="F:zinc ion binding"/>
    <property type="evidence" value="ECO:0007669"/>
    <property type="project" value="InterPro"/>
</dbReference>
<dbReference type="GO" id="GO:0000981">
    <property type="term" value="F:DNA-binding transcription factor activity, RNA polymerase II-specific"/>
    <property type="evidence" value="ECO:0007669"/>
    <property type="project" value="InterPro"/>
</dbReference>
<dbReference type="InterPro" id="IPR036864">
    <property type="entry name" value="Zn2-C6_fun-type_DNA-bd_sf"/>
</dbReference>
<dbReference type="Pfam" id="PF00172">
    <property type="entry name" value="Zn_clus"/>
    <property type="match status" value="1"/>
</dbReference>
<evidence type="ECO:0000256" key="1">
    <source>
        <dbReference type="ARBA" id="ARBA00023015"/>
    </source>
</evidence>
<organism evidence="7 8">
    <name type="scientific">Talaromyces proteolyticus</name>
    <dbReference type="NCBI Taxonomy" id="1131652"/>
    <lineage>
        <taxon>Eukaryota</taxon>
        <taxon>Fungi</taxon>
        <taxon>Dikarya</taxon>
        <taxon>Ascomycota</taxon>
        <taxon>Pezizomycotina</taxon>
        <taxon>Eurotiomycetes</taxon>
        <taxon>Eurotiomycetidae</taxon>
        <taxon>Eurotiales</taxon>
        <taxon>Trichocomaceae</taxon>
        <taxon>Talaromyces</taxon>
        <taxon>Talaromyces sect. Bacilispori</taxon>
    </lineage>
</organism>
<protein>
    <recommendedName>
        <fullName evidence="6">Zn(2)-C6 fungal-type domain-containing protein</fullName>
    </recommendedName>
</protein>
<evidence type="ECO:0000313" key="7">
    <source>
        <dbReference type="EMBL" id="KAH8689612.1"/>
    </source>
</evidence>
<keyword evidence="8" id="KW-1185">Reference proteome</keyword>
<evidence type="ECO:0000256" key="2">
    <source>
        <dbReference type="ARBA" id="ARBA00023125"/>
    </source>
</evidence>
<dbReference type="PROSITE" id="PS00463">
    <property type="entry name" value="ZN2_CY6_FUNGAL_1"/>
    <property type="match status" value="1"/>
</dbReference>
<sequence length="703" mass="79050">MNTSPIRKGRGEASTKCATRACDPCRLRKTRCSISRPCELCALNGFECTFLNPQKKRGPPAHRVAQIRQQKSQSRQSSGGANNFGLANSHETSLSTTVSGDLSSFDSSQIPPDLIPDIVPVQISTSPSEDQHRLSSLDNPREQGYDLSLILNNTTTEPTAWNSSPHLESLLPDSFNSQTGSLFGFPGANLFVKQTLPPIIDDLNVDFDDPVPFMSGGINVHNIQSENPIDTPHGGVGTLKPDFWPPYIHEENLIPWIDVFFDRLHPTLPVLDRSSLFTRMFQREHRQNRQFGSMILSLCAFSLTQPIDISERPSSSSRADHARMMMTEATKMRSSSDFGENPTVEAVLTSFFLFGFLFGSNQHNAARLRLREAVDLASILGLNDPRTYANCSSEDKGQFLRIYLVLSVTERAYALQRRLPISFIGPPLNPVRSVDEMNNTTQRLVSGIIVHNDMDAAAMMGLTLLMEIFDAIDEEILVCWNSRCSITTTGKCQNLTESKVLNIYHNIAGVSNVSRYMYHRKNDHFDVNNNTFLPDQNRGENRQQVSEELDEIRILRDFLSETQCADVLVTQKWVQDRLWNLCFSHGLLRLHSEQKELCFRYAFDNAVKTLELCRSLRISAMEAHGVGMIEKLYNIATSALINLGGVSNEASEMQIFDSAMHELARNYLRLMQTLRGGHHPYMGQYNAYLKSLGFIGPNDEWKA</sequence>
<proteinExistence type="predicted"/>
<dbReference type="PROSITE" id="PS50048">
    <property type="entry name" value="ZN2_CY6_FUNGAL_2"/>
    <property type="match status" value="1"/>
</dbReference>
<dbReference type="CDD" id="cd00067">
    <property type="entry name" value="GAL4"/>
    <property type="match status" value="1"/>
</dbReference>
<evidence type="ECO:0000313" key="8">
    <source>
        <dbReference type="Proteomes" id="UP001201262"/>
    </source>
</evidence>
<keyword evidence="3" id="KW-0804">Transcription</keyword>
<dbReference type="SMART" id="SM00066">
    <property type="entry name" value="GAL4"/>
    <property type="match status" value="1"/>
</dbReference>
<gene>
    <name evidence="7" type="ORF">BGW36DRAFT_308454</name>
</gene>
<dbReference type="PANTHER" id="PTHR31668:SF30">
    <property type="entry name" value="ZN(II)2CYS6 TRANSCRIPTION FACTOR (EUROFUNG)"/>
    <property type="match status" value="1"/>
</dbReference>
<dbReference type="GO" id="GO:0003677">
    <property type="term" value="F:DNA binding"/>
    <property type="evidence" value="ECO:0007669"/>
    <property type="project" value="UniProtKB-KW"/>
</dbReference>
<dbReference type="GeneID" id="70242617"/>
<accession>A0AAD4PUP1</accession>
<name>A0AAD4PUP1_9EURO</name>
<dbReference type="PANTHER" id="PTHR31668">
    <property type="entry name" value="GLUCOSE TRANSPORT TRANSCRIPTION REGULATOR RGT1-RELATED-RELATED"/>
    <property type="match status" value="1"/>
</dbReference>
<dbReference type="Proteomes" id="UP001201262">
    <property type="component" value="Unassembled WGS sequence"/>
</dbReference>
<reference evidence="7" key="1">
    <citation type="submission" date="2021-12" db="EMBL/GenBank/DDBJ databases">
        <title>Convergent genome expansion in fungi linked to evolution of root-endophyte symbiosis.</title>
        <authorList>
            <consortium name="DOE Joint Genome Institute"/>
            <person name="Ke Y.-H."/>
            <person name="Bonito G."/>
            <person name="Liao H.-L."/>
            <person name="Looney B."/>
            <person name="Rojas-Flechas A."/>
            <person name="Nash J."/>
            <person name="Hameed K."/>
            <person name="Schadt C."/>
            <person name="Martin F."/>
            <person name="Crous P.W."/>
            <person name="Miettinen O."/>
            <person name="Magnuson J.K."/>
            <person name="Labbe J."/>
            <person name="Jacobson D."/>
            <person name="Doktycz M.J."/>
            <person name="Veneault-Fourrey C."/>
            <person name="Kuo A."/>
            <person name="Mondo S."/>
            <person name="Calhoun S."/>
            <person name="Riley R."/>
            <person name="Ohm R."/>
            <person name="LaButti K."/>
            <person name="Andreopoulos B."/>
            <person name="Pangilinan J."/>
            <person name="Nolan M."/>
            <person name="Tritt A."/>
            <person name="Clum A."/>
            <person name="Lipzen A."/>
            <person name="Daum C."/>
            <person name="Barry K."/>
            <person name="Grigoriev I.V."/>
            <person name="Vilgalys R."/>
        </authorList>
    </citation>
    <scope>NUCLEOTIDE SEQUENCE</scope>
    <source>
        <strain evidence="7">PMI_201</strain>
    </source>
</reference>
<dbReference type="Gene3D" id="4.10.240.10">
    <property type="entry name" value="Zn(2)-C6 fungal-type DNA-binding domain"/>
    <property type="match status" value="1"/>
</dbReference>
<evidence type="ECO:0000256" key="4">
    <source>
        <dbReference type="ARBA" id="ARBA00023242"/>
    </source>
</evidence>
<keyword evidence="1" id="KW-0805">Transcription regulation</keyword>
<dbReference type="AlphaFoldDB" id="A0AAD4PUP1"/>
<feature type="compositionally biased region" description="Polar residues" evidence="5">
    <location>
        <begin position="79"/>
        <end position="88"/>
    </location>
</feature>
<dbReference type="EMBL" id="JAJTJA010000015">
    <property type="protein sequence ID" value="KAH8689612.1"/>
    <property type="molecule type" value="Genomic_DNA"/>
</dbReference>
<feature type="region of interest" description="Disordered" evidence="5">
    <location>
        <begin position="55"/>
        <end position="88"/>
    </location>
</feature>
<dbReference type="RefSeq" id="XP_046065966.1">
    <property type="nucleotide sequence ID" value="XM_046212330.1"/>
</dbReference>
<evidence type="ECO:0000256" key="5">
    <source>
        <dbReference type="SAM" id="MobiDB-lite"/>
    </source>
</evidence>
<comment type="caution">
    <text evidence="7">The sequence shown here is derived from an EMBL/GenBank/DDBJ whole genome shotgun (WGS) entry which is preliminary data.</text>
</comment>
<keyword evidence="2" id="KW-0238">DNA-binding</keyword>
<feature type="compositionally biased region" description="Low complexity" evidence="5">
    <location>
        <begin position="68"/>
        <end position="78"/>
    </location>
</feature>
<dbReference type="SUPFAM" id="SSF57701">
    <property type="entry name" value="Zn2/Cys6 DNA-binding domain"/>
    <property type="match status" value="1"/>
</dbReference>